<accession>A0A927C7K9</accession>
<sequence length="115" mass="12111">MNIYANNKVVSDADPLPIKMTGGSIGGASELYILEQRTHADLVGGNITLSQPATTPIEIYNTDPTNDGVFRINGMGLNVPAGSPPFMARVRGTPLNVIQVSGSTSFVITVYEGES</sequence>
<protein>
    <submittedName>
        <fullName evidence="1">Uncharacterized protein</fullName>
    </submittedName>
</protein>
<dbReference type="EMBL" id="JACXJA010000006">
    <property type="protein sequence ID" value="MBD2861608.1"/>
    <property type="molecule type" value="Genomic_DNA"/>
</dbReference>
<proteinExistence type="predicted"/>
<dbReference type="AlphaFoldDB" id="A0A927C7K9"/>
<keyword evidence="2" id="KW-1185">Reference proteome</keyword>
<reference evidence="1" key="1">
    <citation type="submission" date="2020-09" db="EMBL/GenBank/DDBJ databases">
        <title>A novel bacterium of genus Paenibacillus, isolated from South China Sea.</title>
        <authorList>
            <person name="Huang H."/>
            <person name="Mo K."/>
            <person name="Hu Y."/>
        </authorList>
    </citation>
    <scope>NUCLEOTIDE SEQUENCE</scope>
    <source>
        <strain evidence="1">IB182363</strain>
    </source>
</reference>
<gene>
    <name evidence="1" type="ORF">IDH45_06330</name>
</gene>
<dbReference type="RefSeq" id="WP_190925752.1">
    <property type="nucleotide sequence ID" value="NZ_JACXJA010000006.1"/>
</dbReference>
<evidence type="ECO:0000313" key="1">
    <source>
        <dbReference type="EMBL" id="MBD2861608.1"/>
    </source>
</evidence>
<name>A0A927C7K9_9BACL</name>
<dbReference type="Proteomes" id="UP000639396">
    <property type="component" value="Unassembled WGS sequence"/>
</dbReference>
<evidence type="ECO:0000313" key="2">
    <source>
        <dbReference type="Proteomes" id="UP000639396"/>
    </source>
</evidence>
<comment type="caution">
    <text evidence="1">The sequence shown here is derived from an EMBL/GenBank/DDBJ whole genome shotgun (WGS) entry which is preliminary data.</text>
</comment>
<organism evidence="1 2">
    <name type="scientific">Paenibacillus oceani</name>
    <dbReference type="NCBI Taxonomy" id="2772510"/>
    <lineage>
        <taxon>Bacteria</taxon>
        <taxon>Bacillati</taxon>
        <taxon>Bacillota</taxon>
        <taxon>Bacilli</taxon>
        <taxon>Bacillales</taxon>
        <taxon>Paenibacillaceae</taxon>
        <taxon>Paenibacillus</taxon>
    </lineage>
</organism>